<keyword evidence="9" id="KW-1185">Reference proteome</keyword>
<protein>
    <submittedName>
        <fullName evidence="8">AI-2E family transporter</fullName>
    </submittedName>
</protein>
<organism evidence="8 9">
    <name type="scientific">Nannocystis radixulma</name>
    <dbReference type="NCBI Taxonomy" id="2995305"/>
    <lineage>
        <taxon>Bacteria</taxon>
        <taxon>Pseudomonadati</taxon>
        <taxon>Myxococcota</taxon>
        <taxon>Polyangia</taxon>
        <taxon>Nannocystales</taxon>
        <taxon>Nannocystaceae</taxon>
        <taxon>Nannocystis</taxon>
    </lineage>
</organism>
<feature type="transmembrane region" description="Helical" evidence="7">
    <location>
        <begin position="347"/>
        <end position="370"/>
    </location>
</feature>
<gene>
    <name evidence="8" type="ORF">POL58_16330</name>
</gene>
<proteinExistence type="inferred from homology"/>
<name>A0ABT5B8A4_9BACT</name>
<dbReference type="RefSeq" id="WP_271999113.1">
    <property type="nucleotide sequence ID" value="NZ_JAQNDN010000007.1"/>
</dbReference>
<evidence type="ECO:0000256" key="3">
    <source>
        <dbReference type="ARBA" id="ARBA00022692"/>
    </source>
</evidence>
<feature type="transmembrane region" description="Helical" evidence="7">
    <location>
        <begin position="96"/>
        <end position="113"/>
    </location>
</feature>
<evidence type="ECO:0000256" key="5">
    <source>
        <dbReference type="ARBA" id="ARBA00023136"/>
    </source>
</evidence>
<keyword evidence="4 7" id="KW-1133">Transmembrane helix</keyword>
<dbReference type="EMBL" id="JAQNDN010000007">
    <property type="protein sequence ID" value="MDC0669322.1"/>
    <property type="molecule type" value="Genomic_DNA"/>
</dbReference>
<evidence type="ECO:0000256" key="7">
    <source>
        <dbReference type="SAM" id="Phobius"/>
    </source>
</evidence>
<accession>A0ABT5B8A4</accession>
<reference evidence="8 9" key="1">
    <citation type="submission" date="2022-11" db="EMBL/GenBank/DDBJ databases">
        <title>Minimal conservation of predation-associated metabolite biosynthetic gene clusters underscores biosynthetic potential of Myxococcota including descriptions for ten novel species: Archangium lansinium sp. nov., Myxococcus landrumus sp. nov., Nannocystis bai.</title>
        <authorList>
            <person name="Ahearne A."/>
            <person name="Stevens C."/>
            <person name="Dowd S."/>
        </authorList>
    </citation>
    <scope>NUCLEOTIDE SEQUENCE [LARGE SCALE GENOMIC DNA]</scope>
    <source>
        <strain evidence="8 9">NCELM</strain>
    </source>
</reference>
<dbReference type="Proteomes" id="UP001217838">
    <property type="component" value="Unassembled WGS sequence"/>
</dbReference>
<evidence type="ECO:0000256" key="4">
    <source>
        <dbReference type="ARBA" id="ARBA00022989"/>
    </source>
</evidence>
<evidence type="ECO:0000313" key="8">
    <source>
        <dbReference type="EMBL" id="MDC0669322.1"/>
    </source>
</evidence>
<feature type="region of interest" description="Disordered" evidence="6">
    <location>
        <begin position="1"/>
        <end position="72"/>
    </location>
</feature>
<evidence type="ECO:0000256" key="6">
    <source>
        <dbReference type="SAM" id="MobiDB-lite"/>
    </source>
</evidence>
<keyword evidence="3 7" id="KW-0812">Transmembrane</keyword>
<feature type="transmembrane region" description="Helical" evidence="7">
    <location>
        <begin position="319"/>
        <end position="340"/>
    </location>
</feature>
<comment type="subcellular location">
    <subcellularLocation>
        <location evidence="1">Membrane</location>
        <topology evidence="1">Multi-pass membrane protein</topology>
    </subcellularLocation>
</comment>
<comment type="caution">
    <text evidence="8">The sequence shown here is derived from an EMBL/GenBank/DDBJ whole genome shotgun (WGS) entry which is preliminary data.</text>
</comment>
<dbReference type="PANTHER" id="PTHR21716:SF4">
    <property type="entry name" value="TRANSMEMBRANE PROTEIN 245"/>
    <property type="match status" value="1"/>
</dbReference>
<evidence type="ECO:0000313" key="9">
    <source>
        <dbReference type="Proteomes" id="UP001217838"/>
    </source>
</evidence>
<feature type="transmembrane region" description="Helical" evidence="7">
    <location>
        <begin position="390"/>
        <end position="420"/>
    </location>
</feature>
<sequence length="438" mass="47531">MLAQVLGSRRGRRSRAAARTGLVVALPGERRSPGAGGSGVSRGVTRSGGSGRPWSAQQPPPRPTQPVPTRQDPIHVWRLMNDTETNPDRREQARRLILLAAVVGAFYLCWLMLLPFVDVLLWAGVLILTFNPVHRRILARTKRPNLSAGLTTLFVIVAIGVPMGLVTWAIVREITPAVGLLQTGFGQLLDPESELTGPAMRWLGRHVDLEQIRQQISEQLRTFGMQLANRTLGVLGDVLGLFVRALFVVFVMFYLFRDGRMVRDALAGAIPLQDRQTREILRRIGEVVGASVNGVLVIATLQGVLGGVAFAVLGVPSAIIWGVAMIFLSLIPLAGAFVVWIPAAIYLVVAGAWIKGILLALWGVFVISLVDNFLRPRLVGKRAKLHELFIFFAVLGGLQVFGLIGLVLGPVVLAIALSLFEAFRHPGEPTIPNSAVVE</sequence>
<dbReference type="Pfam" id="PF01594">
    <property type="entry name" value="AI-2E_transport"/>
    <property type="match status" value="1"/>
</dbReference>
<dbReference type="InterPro" id="IPR002549">
    <property type="entry name" value="AI-2E-like"/>
</dbReference>
<feature type="transmembrane region" description="Helical" evidence="7">
    <location>
        <begin position="238"/>
        <end position="256"/>
    </location>
</feature>
<evidence type="ECO:0000256" key="1">
    <source>
        <dbReference type="ARBA" id="ARBA00004141"/>
    </source>
</evidence>
<feature type="compositionally biased region" description="Gly residues" evidence="6">
    <location>
        <begin position="34"/>
        <end position="51"/>
    </location>
</feature>
<feature type="transmembrane region" description="Helical" evidence="7">
    <location>
        <begin position="150"/>
        <end position="171"/>
    </location>
</feature>
<dbReference type="PANTHER" id="PTHR21716">
    <property type="entry name" value="TRANSMEMBRANE PROTEIN"/>
    <property type="match status" value="1"/>
</dbReference>
<keyword evidence="5 7" id="KW-0472">Membrane</keyword>
<evidence type="ECO:0000256" key="2">
    <source>
        <dbReference type="ARBA" id="ARBA00009773"/>
    </source>
</evidence>
<feature type="transmembrane region" description="Helical" evidence="7">
    <location>
        <begin position="119"/>
        <end position="138"/>
    </location>
</feature>
<feature type="transmembrane region" description="Helical" evidence="7">
    <location>
        <begin position="287"/>
        <end position="313"/>
    </location>
</feature>
<comment type="similarity">
    <text evidence="2">Belongs to the autoinducer-2 exporter (AI-2E) (TC 2.A.86) family.</text>
</comment>